<organism evidence="2 3">
    <name type="scientific">Lactobacillus psittaci DSM 15354</name>
    <dbReference type="NCBI Taxonomy" id="1122152"/>
    <lineage>
        <taxon>Bacteria</taxon>
        <taxon>Bacillati</taxon>
        <taxon>Bacillota</taxon>
        <taxon>Bacilli</taxon>
        <taxon>Lactobacillales</taxon>
        <taxon>Lactobacillaceae</taxon>
        <taxon>Lactobacillus</taxon>
    </lineage>
</organism>
<keyword evidence="1" id="KW-0472">Membrane</keyword>
<comment type="caution">
    <text evidence="2">The sequence shown here is derived from an EMBL/GenBank/DDBJ whole genome shotgun (WGS) entry which is preliminary data.</text>
</comment>
<dbReference type="Pfam" id="PF07314">
    <property type="entry name" value="Lit"/>
    <property type="match status" value="1"/>
</dbReference>
<dbReference type="OrthoDB" id="9813051at2"/>
<dbReference type="PATRIC" id="fig|1122152.4.peg.1003"/>
<dbReference type="Proteomes" id="UP000051931">
    <property type="component" value="Unassembled WGS sequence"/>
</dbReference>
<feature type="transmembrane region" description="Helical" evidence="1">
    <location>
        <begin position="102"/>
        <end position="120"/>
    </location>
</feature>
<dbReference type="eggNOG" id="COG4478">
    <property type="taxonomic scope" value="Bacteria"/>
</dbReference>
<dbReference type="NCBIfam" id="TIGR01906">
    <property type="entry name" value="integ_TIGR01906"/>
    <property type="match status" value="1"/>
</dbReference>
<accession>A0A0R1S1W1</accession>
<dbReference type="AlphaFoldDB" id="A0A0R1S1W1"/>
<name>A0A0R1S1W1_9LACO</name>
<dbReference type="EMBL" id="AZFB01000005">
    <property type="protein sequence ID" value="KRL63036.1"/>
    <property type="molecule type" value="Genomic_DNA"/>
</dbReference>
<keyword evidence="3" id="KW-1185">Reference proteome</keyword>
<protein>
    <submittedName>
        <fullName evidence="2">Integral membrane protein</fullName>
    </submittedName>
</protein>
<dbReference type="InterPro" id="IPR010178">
    <property type="entry name" value="Lit"/>
</dbReference>
<feature type="transmembrane region" description="Helical" evidence="1">
    <location>
        <begin position="132"/>
        <end position="157"/>
    </location>
</feature>
<dbReference type="STRING" id="1122152.GCA_000425905_00880"/>
<feature type="transmembrane region" description="Helical" evidence="1">
    <location>
        <begin position="20"/>
        <end position="43"/>
    </location>
</feature>
<sequence>MSKRKKKVVLDFWQLSLVQAFFHFLLAIASAVSLTLVFSWPLLGLFSWIQKSYQTVNLSLSQVMHNYSQLLWFLLWPGQTVLKMDNFPSSNNAIEHFTECKYLFELAVIVFIIGWIILWLKKSKFDNLSKTWTLIFMLLPIVVVPFALANFDSFFISFHHLIFHNNNWLFNPLTDPIINILTEGFFAACFAIFGLSYELYFARFLLRK</sequence>
<evidence type="ECO:0000313" key="2">
    <source>
        <dbReference type="EMBL" id="KRL63036.1"/>
    </source>
</evidence>
<evidence type="ECO:0000313" key="3">
    <source>
        <dbReference type="Proteomes" id="UP000051931"/>
    </source>
</evidence>
<dbReference type="RefSeq" id="WP_027825846.1">
    <property type="nucleotide sequence ID" value="NZ_AZFB01000005.1"/>
</dbReference>
<gene>
    <name evidence="2" type="ORF">FC23_GL000973</name>
</gene>
<feature type="transmembrane region" description="Helical" evidence="1">
    <location>
        <begin position="177"/>
        <end position="200"/>
    </location>
</feature>
<keyword evidence="1" id="KW-1133">Transmembrane helix</keyword>
<keyword evidence="1" id="KW-0812">Transmembrane</keyword>
<reference evidence="2 3" key="1">
    <citation type="journal article" date="2015" name="Genome Announc.">
        <title>Expanding the biotechnology potential of lactobacilli through comparative genomics of 213 strains and associated genera.</title>
        <authorList>
            <person name="Sun Z."/>
            <person name="Harris H.M."/>
            <person name="McCann A."/>
            <person name="Guo C."/>
            <person name="Argimon S."/>
            <person name="Zhang W."/>
            <person name="Yang X."/>
            <person name="Jeffery I.B."/>
            <person name="Cooney J.C."/>
            <person name="Kagawa T.F."/>
            <person name="Liu W."/>
            <person name="Song Y."/>
            <person name="Salvetti E."/>
            <person name="Wrobel A."/>
            <person name="Rasinkangas P."/>
            <person name="Parkhill J."/>
            <person name="Rea M.C."/>
            <person name="O'Sullivan O."/>
            <person name="Ritari J."/>
            <person name="Douillard F.P."/>
            <person name="Paul Ross R."/>
            <person name="Yang R."/>
            <person name="Briner A.E."/>
            <person name="Felis G.E."/>
            <person name="de Vos W.M."/>
            <person name="Barrangou R."/>
            <person name="Klaenhammer T.R."/>
            <person name="Caufield P.W."/>
            <person name="Cui Y."/>
            <person name="Zhang H."/>
            <person name="O'Toole P.W."/>
        </authorList>
    </citation>
    <scope>NUCLEOTIDE SEQUENCE [LARGE SCALE GENOMIC DNA]</scope>
    <source>
        <strain evidence="2 3">DSM 15354</strain>
    </source>
</reference>
<evidence type="ECO:0000256" key="1">
    <source>
        <dbReference type="SAM" id="Phobius"/>
    </source>
</evidence>
<proteinExistence type="predicted"/>